<feature type="region of interest" description="Disordered" evidence="1">
    <location>
        <begin position="1"/>
        <end position="33"/>
    </location>
</feature>
<comment type="caution">
    <text evidence="3">The sequence shown here is derived from an EMBL/GenBank/DDBJ whole genome shotgun (WGS) entry which is preliminary data.</text>
</comment>
<dbReference type="Pfam" id="PF03473">
    <property type="entry name" value="MOSC"/>
    <property type="match status" value="1"/>
</dbReference>
<sequence length="218" mass="23496">MPLLLSVNVGRPQPNPYKETKATGIGKLPQNGPVEVRAPGPKRGGLGSGLVGDFIGDVKHHGGDGQAVYAFQREDLDRWAARLGRELGNGFFGENLTTVGLDVNEARIGERWQVGAGVVLQVTSARIPCSTFRGWVGERGWLKTFTADARPGAYLSVVTPGTIRSGDDIRVLHRPDHEVTVSLMFRAFTTERDLLGSLLAAGDDLDPETQAEIAVARR</sequence>
<dbReference type="SUPFAM" id="SSF50800">
    <property type="entry name" value="PK beta-barrel domain-like"/>
    <property type="match status" value="1"/>
</dbReference>
<organism evidence="3 4">
    <name type="scientific">Microlunatus aurantiacus</name>
    <dbReference type="NCBI Taxonomy" id="446786"/>
    <lineage>
        <taxon>Bacteria</taxon>
        <taxon>Bacillati</taxon>
        <taxon>Actinomycetota</taxon>
        <taxon>Actinomycetes</taxon>
        <taxon>Propionibacteriales</taxon>
        <taxon>Propionibacteriaceae</taxon>
        <taxon>Microlunatus</taxon>
    </lineage>
</organism>
<dbReference type="Gene3D" id="2.40.33.20">
    <property type="entry name" value="PK beta-barrel domain-like"/>
    <property type="match status" value="1"/>
</dbReference>
<dbReference type="RefSeq" id="WP_344810406.1">
    <property type="nucleotide sequence ID" value="NZ_BAAAYX010000002.1"/>
</dbReference>
<dbReference type="Proteomes" id="UP001500051">
    <property type="component" value="Unassembled WGS sequence"/>
</dbReference>
<accession>A0ABP7CL26</accession>
<evidence type="ECO:0000256" key="1">
    <source>
        <dbReference type="SAM" id="MobiDB-lite"/>
    </source>
</evidence>
<name>A0ABP7CL26_9ACTN</name>
<evidence type="ECO:0000313" key="4">
    <source>
        <dbReference type="Proteomes" id="UP001500051"/>
    </source>
</evidence>
<dbReference type="InterPro" id="IPR011037">
    <property type="entry name" value="Pyrv_Knase-like_insert_dom_sf"/>
</dbReference>
<gene>
    <name evidence="3" type="ORF">GCM10022204_02060</name>
</gene>
<dbReference type="InterPro" id="IPR005302">
    <property type="entry name" value="MoCF_Sase_C"/>
</dbReference>
<dbReference type="PROSITE" id="PS51340">
    <property type="entry name" value="MOSC"/>
    <property type="match status" value="1"/>
</dbReference>
<keyword evidence="4" id="KW-1185">Reference proteome</keyword>
<evidence type="ECO:0000313" key="3">
    <source>
        <dbReference type="EMBL" id="GAA3690674.1"/>
    </source>
</evidence>
<protein>
    <submittedName>
        <fullName evidence="3">MOSC domain-containing protein</fullName>
    </submittedName>
</protein>
<reference evidence="4" key="1">
    <citation type="journal article" date="2019" name="Int. J. Syst. Evol. Microbiol.">
        <title>The Global Catalogue of Microorganisms (GCM) 10K type strain sequencing project: providing services to taxonomists for standard genome sequencing and annotation.</title>
        <authorList>
            <consortium name="The Broad Institute Genomics Platform"/>
            <consortium name="The Broad Institute Genome Sequencing Center for Infectious Disease"/>
            <person name="Wu L."/>
            <person name="Ma J."/>
        </authorList>
    </citation>
    <scope>NUCLEOTIDE SEQUENCE [LARGE SCALE GENOMIC DNA]</scope>
    <source>
        <strain evidence="4">JCM 16548</strain>
    </source>
</reference>
<evidence type="ECO:0000259" key="2">
    <source>
        <dbReference type="PROSITE" id="PS51340"/>
    </source>
</evidence>
<dbReference type="PANTHER" id="PTHR30212">
    <property type="entry name" value="PROTEIN YIIM"/>
    <property type="match status" value="1"/>
</dbReference>
<dbReference type="EMBL" id="BAAAYX010000002">
    <property type="protein sequence ID" value="GAA3690674.1"/>
    <property type="molecule type" value="Genomic_DNA"/>
</dbReference>
<feature type="domain" description="MOSC" evidence="2">
    <location>
        <begin position="36"/>
        <end position="172"/>
    </location>
</feature>
<dbReference type="PANTHER" id="PTHR30212:SF2">
    <property type="entry name" value="PROTEIN YIIM"/>
    <property type="match status" value="1"/>
</dbReference>
<dbReference type="InterPro" id="IPR052353">
    <property type="entry name" value="Benzoxazolinone_Detox_Enz"/>
</dbReference>
<proteinExistence type="predicted"/>